<feature type="compositionally biased region" description="Basic and acidic residues" evidence="1">
    <location>
        <begin position="616"/>
        <end position="642"/>
    </location>
</feature>
<feature type="compositionally biased region" description="Acidic residues" evidence="1">
    <location>
        <begin position="187"/>
        <end position="202"/>
    </location>
</feature>
<feature type="region of interest" description="Disordered" evidence="1">
    <location>
        <begin position="1327"/>
        <end position="1362"/>
    </location>
</feature>
<organism evidence="2 3">
    <name type="scientific">Symbiodinium microadriaticum</name>
    <name type="common">Dinoflagellate</name>
    <name type="synonym">Zooxanthella microadriatica</name>
    <dbReference type="NCBI Taxonomy" id="2951"/>
    <lineage>
        <taxon>Eukaryota</taxon>
        <taxon>Sar</taxon>
        <taxon>Alveolata</taxon>
        <taxon>Dinophyceae</taxon>
        <taxon>Suessiales</taxon>
        <taxon>Symbiodiniaceae</taxon>
        <taxon>Symbiodinium</taxon>
    </lineage>
</organism>
<name>A0A1Q9F5R7_SYMMI</name>
<feature type="compositionally biased region" description="Low complexity" evidence="1">
    <location>
        <begin position="1098"/>
        <end position="1114"/>
    </location>
</feature>
<feature type="region of interest" description="Disordered" evidence="1">
    <location>
        <begin position="790"/>
        <end position="1120"/>
    </location>
</feature>
<feature type="compositionally biased region" description="Low complexity" evidence="1">
    <location>
        <begin position="1055"/>
        <end position="1072"/>
    </location>
</feature>
<dbReference type="EMBL" id="LSRX01000007">
    <property type="protein sequence ID" value="OLQ15044.1"/>
    <property type="molecule type" value="Genomic_DNA"/>
</dbReference>
<feature type="region of interest" description="Disordered" evidence="1">
    <location>
        <begin position="257"/>
        <end position="277"/>
    </location>
</feature>
<feature type="compositionally biased region" description="Polar residues" evidence="1">
    <location>
        <begin position="1079"/>
        <end position="1092"/>
    </location>
</feature>
<feature type="compositionally biased region" description="Basic and acidic residues" evidence="1">
    <location>
        <begin position="463"/>
        <end position="475"/>
    </location>
</feature>
<proteinExistence type="predicted"/>
<feature type="compositionally biased region" description="Polar residues" evidence="1">
    <location>
        <begin position="1353"/>
        <end position="1362"/>
    </location>
</feature>
<keyword evidence="3" id="KW-1185">Reference proteome</keyword>
<sequence length="1362" mass="144225">MAHDEGLMTMPPTFWATCLAALFEDEVPTMTGDAIVKIVLRPRPLDFFGMPQSPLRIFTSHMHLPRLLSTVIFIANFSLPCKVGCGSGCISLAYKDPSLQFIMDIMMNAWADEVEADGDGLAPLPAPVPAGAGDGPAPLPAPVPGAGADDGAAPDTGVGADDPAGHAPADPAEGEATASFEAHDDAGDVYEPPEFESDDDHDDVCPLNRSLDDYFSEVAQDDDTCMAACDEASTNPAPEADAVPTPVEPVVPVPRPCEESNVGPQAPSLAPDSEAVPNPGELVVPMPTIPEHPSEPLPEAAVGIDPDTVDTQVYDADGAVATWEAGRSLASQSSGSCSRYNSFDSNAETLVLGAELDQEERLQEVAEVVQPMEPKGFADPAATEAAIGEAVGPAMSEPMADVPAAEMLEAVDHGMNEPGNVPAEPMVVHVTELPEPMDPGMTKPVEDHEAELPESVDPGTAELEVHEAEMDKDSPADTPFSVLDFKGQPDRKLQFEKPDEAGAPKKAGKKPKGSAKAVFKKPAARVVADKAPAHLASEAPVTPHRAQGAKEDKQDSAPKVSPKVRRIGKQPAPKPEKEEEAAEVPKVNTKPKAAKAKGKAKAKPKAAAGGKPANKRTSEDEVDEPKCSKKAKTEGAAGEREKAFARRWCPQGEGPSLQWRSLRDVYNSKLREHYRHGSKLEDTWWKFARPNFKGKLHRHHGQYLKVHEQIAGILQVSKAFISILLMLSWMTEIPAVLQRCNDVIELFAVVGGDIGTSCAFMLAEPSKPLLELFAAYPWDSWPEELFAEMNKNGGPIDLEDSDDNQSDDQDSVIGNGFVASSQDAQDPNLPPESPPQEDTAEATTTPPAAATLPKQAPTLQVPKADGRPQETQPTSPAKAPQQVPAEAPTPQVPKAGELTAKAPATPSMFDFGTVEESPQQVPTPATLPKQAPTPQVPKAALTPASPPAKATQQVKAPATLPKQAPTPEVPKTAGHPEVTQAPPPAQATQEGPPARTAPKQAPTPQVPKAALTLPPPPAKATQQVKPAATLPKQAPAPEVPKAAGHPEAQAPPPAEATQQAPPAPSAPKQAPAGGHPVTQALSPAKATQQAPGTQGGHPQASSPAKAAQQVAAAAGLSKQAPTPQEVFLKRFNITVTKERESLVDVPFIYLSKAEMAEDPYNMSETDIEAIVSKAEKDPNQFIRQAARASYSETQQFEGEENGLNMDMSVDLAVTDPVPTPGTSNALLQIHSTPLQRGEMSRAAEALADPDIKAEWERETAATLTLTKMRSVYSTMDANSDTLSALQTEGLMTGFYEIEGKVKVEMENARRVLIESWDVENRARTLLGKGSKAAKPKAAADATTKRRAIAPKSSAGSNKRQKK</sequence>
<feature type="compositionally biased region" description="Low complexity" evidence="1">
    <location>
        <begin position="144"/>
        <end position="176"/>
    </location>
</feature>
<dbReference type="OrthoDB" id="439479at2759"/>
<feature type="region of interest" description="Disordered" evidence="1">
    <location>
        <begin position="435"/>
        <end position="642"/>
    </location>
</feature>
<feature type="compositionally biased region" description="Low complexity" evidence="1">
    <location>
        <begin position="841"/>
        <end position="859"/>
    </location>
</feature>
<evidence type="ECO:0000313" key="2">
    <source>
        <dbReference type="EMBL" id="OLQ15044.1"/>
    </source>
</evidence>
<evidence type="ECO:0000256" key="1">
    <source>
        <dbReference type="SAM" id="MobiDB-lite"/>
    </source>
</evidence>
<evidence type="ECO:0000313" key="3">
    <source>
        <dbReference type="Proteomes" id="UP000186817"/>
    </source>
</evidence>
<reference evidence="2 3" key="1">
    <citation type="submission" date="2016-02" db="EMBL/GenBank/DDBJ databases">
        <title>Genome analysis of coral dinoflagellate symbionts highlights evolutionary adaptations to a symbiotic lifestyle.</title>
        <authorList>
            <person name="Aranda M."/>
            <person name="Li Y."/>
            <person name="Liew Y.J."/>
            <person name="Baumgarten S."/>
            <person name="Simakov O."/>
            <person name="Wilson M."/>
            <person name="Piel J."/>
            <person name="Ashoor H."/>
            <person name="Bougouffa S."/>
            <person name="Bajic V.B."/>
            <person name="Ryu T."/>
            <person name="Ravasi T."/>
            <person name="Bayer T."/>
            <person name="Micklem G."/>
            <person name="Kim H."/>
            <person name="Bhak J."/>
            <person name="Lajeunesse T.C."/>
            <person name="Voolstra C.R."/>
        </authorList>
    </citation>
    <scope>NUCLEOTIDE SEQUENCE [LARGE SCALE GENOMIC DNA]</scope>
    <source>
        <strain evidence="2 3">CCMP2467</strain>
    </source>
</reference>
<feature type="compositionally biased region" description="Acidic residues" evidence="1">
    <location>
        <begin position="797"/>
        <end position="810"/>
    </location>
</feature>
<feature type="compositionally biased region" description="Basic residues" evidence="1">
    <location>
        <begin position="506"/>
        <end position="523"/>
    </location>
</feature>
<feature type="compositionally biased region" description="Basic residues" evidence="1">
    <location>
        <begin position="592"/>
        <end position="604"/>
    </location>
</feature>
<gene>
    <name evidence="2" type="ORF">AK812_SmicGene653</name>
</gene>
<dbReference type="Proteomes" id="UP000186817">
    <property type="component" value="Unassembled WGS sequence"/>
</dbReference>
<comment type="caution">
    <text evidence="2">The sequence shown here is derived from an EMBL/GenBank/DDBJ whole genome shotgun (WGS) entry which is preliminary data.</text>
</comment>
<feature type="compositionally biased region" description="Basic and acidic residues" evidence="1">
    <location>
        <begin position="487"/>
        <end position="503"/>
    </location>
</feature>
<accession>A0A1Q9F5R7</accession>
<feature type="region of interest" description="Disordered" evidence="1">
    <location>
        <begin position="121"/>
        <end position="208"/>
    </location>
</feature>
<protein>
    <submittedName>
        <fullName evidence="2">Uncharacterized protein</fullName>
    </submittedName>
</protein>
<dbReference type="OMA" id="DGACEAY"/>